<feature type="transmembrane region" description="Helical" evidence="1">
    <location>
        <begin position="87"/>
        <end position="109"/>
    </location>
</feature>
<evidence type="ECO:0000313" key="2">
    <source>
        <dbReference type="EMBL" id="KAF7505762.1"/>
    </source>
</evidence>
<comment type="caution">
    <text evidence="2">The sequence shown here is derived from an EMBL/GenBank/DDBJ whole genome shotgun (WGS) entry which is preliminary data.</text>
</comment>
<feature type="transmembrane region" description="Helical" evidence="1">
    <location>
        <begin position="22"/>
        <end position="46"/>
    </location>
</feature>
<keyword evidence="3" id="KW-1185">Reference proteome</keyword>
<dbReference type="Proteomes" id="UP000606974">
    <property type="component" value="Unassembled WGS sequence"/>
</dbReference>
<organism evidence="2 3">
    <name type="scientific">Endocarpon pusillum</name>
    <dbReference type="NCBI Taxonomy" id="364733"/>
    <lineage>
        <taxon>Eukaryota</taxon>
        <taxon>Fungi</taxon>
        <taxon>Dikarya</taxon>
        <taxon>Ascomycota</taxon>
        <taxon>Pezizomycotina</taxon>
        <taxon>Eurotiomycetes</taxon>
        <taxon>Chaetothyriomycetidae</taxon>
        <taxon>Verrucariales</taxon>
        <taxon>Verrucariaceae</taxon>
        <taxon>Endocarpon</taxon>
    </lineage>
</organism>
<accession>A0A8H7AES7</accession>
<name>A0A8H7AES7_9EURO</name>
<dbReference type="EMBL" id="JAACFV010000101">
    <property type="protein sequence ID" value="KAF7505762.1"/>
    <property type="molecule type" value="Genomic_DNA"/>
</dbReference>
<reference evidence="2" key="1">
    <citation type="submission" date="2020-02" db="EMBL/GenBank/DDBJ databases">
        <authorList>
            <person name="Palmer J.M."/>
        </authorList>
    </citation>
    <scope>NUCLEOTIDE SEQUENCE</scope>
    <source>
        <strain evidence="2">EPUS1.4</strain>
        <tissue evidence="2">Thallus</tissue>
    </source>
</reference>
<proteinExistence type="predicted"/>
<gene>
    <name evidence="2" type="ORF">GJ744_000433</name>
</gene>
<evidence type="ECO:0000256" key="1">
    <source>
        <dbReference type="SAM" id="Phobius"/>
    </source>
</evidence>
<evidence type="ECO:0000313" key="3">
    <source>
        <dbReference type="Proteomes" id="UP000606974"/>
    </source>
</evidence>
<keyword evidence="1" id="KW-0812">Transmembrane</keyword>
<keyword evidence="1" id="KW-0472">Membrane</keyword>
<sequence>METIPHQRQRPLPPPLASQRRYLIFLIIVLSAVIGLAFIASSITILQPLNHKSPHPSTLSRDCITCFTSSGQAYCCQNGPPKTHVPIALIVGLSVGLGVPLLIVLWYVWCCCCFDASMA</sequence>
<protein>
    <submittedName>
        <fullName evidence="2">Uncharacterized protein</fullName>
    </submittedName>
</protein>
<dbReference type="AlphaFoldDB" id="A0A8H7AES7"/>
<keyword evidence="1" id="KW-1133">Transmembrane helix</keyword>